<evidence type="ECO:0000256" key="1">
    <source>
        <dbReference type="ARBA" id="ARBA00023002"/>
    </source>
</evidence>
<evidence type="ECO:0000313" key="5">
    <source>
        <dbReference type="Proteomes" id="UP000308730"/>
    </source>
</evidence>
<dbReference type="Pfam" id="PF01370">
    <property type="entry name" value="Epimerase"/>
    <property type="match status" value="1"/>
</dbReference>
<evidence type="ECO:0000313" key="4">
    <source>
        <dbReference type="EMBL" id="THH28646.1"/>
    </source>
</evidence>
<dbReference type="CDD" id="cd05227">
    <property type="entry name" value="AR_SDR_e"/>
    <property type="match status" value="1"/>
</dbReference>
<sequence>MPAIKTGKVLVTGANGYVAVWIVKKLLEEGFSVRGTVRSESKAPYLKNLFASYGDKLEFVVVSDITKDGAFDEAVKGVDAIQHTASPFHLNGSHPDDMVVPAVAGTQSILQSTLKHGTNVKRVVLTSSCAAVEELHDDPRVFTEEMWNKQSIDEIEQKGSKSSPSHWYRASKTLAEKAAWDFVKDHKSEISWDLVAMNPPYVYGPVLQELDGVASLNLSMWLWYKYVLKGGADLKELVTVGGNGVDVRDCANAHVRSMTVEEAGGHRILTSGGVYRWQDWVNAARKIQPDLPEGDTSFDSASIVHPIVFHTDKFEKILGLKYHTKEETSHAILENFKERGLWDGKAPKS</sequence>
<dbReference type="SUPFAM" id="SSF51735">
    <property type="entry name" value="NAD(P)-binding Rossmann-fold domains"/>
    <property type="match status" value="1"/>
</dbReference>
<accession>A0A4S4MR66</accession>
<name>A0A4S4MR66_9APHY</name>
<dbReference type="AlphaFoldDB" id="A0A4S4MR66"/>
<dbReference type="OrthoDB" id="2735536at2759"/>
<organism evidence="4 5">
    <name type="scientific">Antrodiella citrinella</name>
    <dbReference type="NCBI Taxonomy" id="2447956"/>
    <lineage>
        <taxon>Eukaryota</taxon>
        <taxon>Fungi</taxon>
        <taxon>Dikarya</taxon>
        <taxon>Basidiomycota</taxon>
        <taxon>Agaricomycotina</taxon>
        <taxon>Agaricomycetes</taxon>
        <taxon>Polyporales</taxon>
        <taxon>Steccherinaceae</taxon>
        <taxon>Antrodiella</taxon>
    </lineage>
</organism>
<keyword evidence="1" id="KW-0560">Oxidoreductase</keyword>
<dbReference type="PANTHER" id="PTHR10366">
    <property type="entry name" value="NAD DEPENDENT EPIMERASE/DEHYDRATASE"/>
    <property type="match status" value="1"/>
</dbReference>
<dbReference type="Gene3D" id="3.40.50.720">
    <property type="entry name" value="NAD(P)-binding Rossmann-like Domain"/>
    <property type="match status" value="1"/>
</dbReference>
<dbReference type="GO" id="GO:0016616">
    <property type="term" value="F:oxidoreductase activity, acting on the CH-OH group of donors, NAD or NADP as acceptor"/>
    <property type="evidence" value="ECO:0007669"/>
    <property type="project" value="TreeGrafter"/>
</dbReference>
<evidence type="ECO:0000259" key="3">
    <source>
        <dbReference type="Pfam" id="PF01370"/>
    </source>
</evidence>
<dbReference type="InterPro" id="IPR001509">
    <property type="entry name" value="Epimerase_deHydtase"/>
</dbReference>
<dbReference type="Proteomes" id="UP000308730">
    <property type="component" value="Unassembled WGS sequence"/>
</dbReference>
<dbReference type="EMBL" id="SGPM01000166">
    <property type="protein sequence ID" value="THH28646.1"/>
    <property type="molecule type" value="Genomic_DNA"/>
</dbReference>
<evidence type="ECO:0000256" key="2">
    <source>
        <dbReference type="ARBA" id="ARBA00023445"/>
    </source>
</evidence>
<proteinExistence type="inferred from homology"/>
<dbReference type="InterPro" id="IPR050425">
    <property type="entry name" value="NAD(P)_dehydrat-like"/>
</dbReference>
<feature type="domain" description="NAD-dependent epimerase/dehydratase" evidence="3">
    <location>
        <begin position="9"/>
        <end position="264"/>
    </location>
</feature>
<dbReference type="InterPro" id="IPR036291">
    <property type="entry name" value="NAD(P)-bd_dom_sf"/>
</dbReference>
<comment type="caution">
    <text evidence="4">The sequence shown here is derived from an EMBL/GenBank/DDBJ whole genome shotgun (WGS) entry which is preliminary data.</text>
</comment>
<dbReference type="PANTHER" id="PTHR10366:SF564">
    <property type="entry name" value="STEROL-4-ALPHA-CARBOXYLATE 3-DEHYDROGENASE, DECARBOXYLATING"/>
    <property type="match status" value="1"/>
</dbReference>
<protein>
    <recommendedName>
        <fullName evidence="3">NAD-dependent epimerase/dehydratase domain-containing protein</fullName>
    </recommendedName>
</protein>
<reference evidence="4 5" key="1">
    <citation type="submission" date="2019-02" db="EMBL/GenBank/DDBJ databases">
        <title>Genome sequencing of the rare red list fungi Antrodiella citrinella (Flaviporus citrinellus).</title>
        <authorList>
            <person name="Buettner E."/>
            <person name="Kellner H."/>
        </authorList>
    </citation>
    <scope>NUCLEOTIDE SEQUENCE [LARGE SCALE GENOMIC DNA]</scope>
    <source>
        <strain evidence="4 5">DSM 108506</strain>
    </source>
</reference>
<comment type="similarity">
    <text evidence="2">Belongs to the NAD(P)-dependent epimerase/dehydratase family. Dihydroflavonol-4-reductase subfamily.</text>
</comment>
<gene>
    <name evidence="4" type="ORF">EUX98_g5549</name>
</gene>
<keyword evidence="5" id="KW-1185">Reference proteome</keyword>